<dbReference type="AlphaFoldDB" id="A0AAV4LWC3"/>
<evidence type="ECO:0000313" key="2">
    <source>
        <dbReference type="Proteomes" id="UP001497744"/>
    </source>
</evidence>
<reference evidence="1 2" key="1">
    <citation type="submission" date="2021-06" db="EMBL/GenBank/DDBJ databases">
        <title>Genome sequence of Babesia caballi.</title>
        <authorList>
            <person name="Yamagishi J."/>
            <person name="Kidaka T."/>
            <person name="Ochi A."/>
        </authorList>
    </citation>
    <scope>NUCLEOTIDE SEQUENCE [LARGE SCALE GENOMIC DNA]</scope>
    <source>
        <strain evidence="1">USDA-D6B2</strain>
    </source>
</reference>
<dbReference type="RefSeq" id="XP_067716011.1">
    <property type="nucleotide sequence ID" value="XM_067859910.1"/>
</dbReference>
<sequence length="149" mass="16037">MVLYSPMLTPLTDWPDTLKDVIDWFLRMGEMDKGGSGLGKGMELQSAVKALTDYGDASSVLKADSTGGLFKAVAEGLRVFIGYNESGDHDLTGDGIGLSSHGRYASSYKTEATWTWNNDSDPQSKICAHILLGSFPLLYFGLTYLLGGA</sequence>
<dbReference type="GeneID" id="94195423"/>
<protein>
    <submittedName>
        <fullName evidence="1">Variant erythrocyte surface antigen-1 family protein</fullName>
    </submittedName>
</protein>
<name>A0AAV4LWC3_BABCB</name>
<dbReference type="EMBL" id="BPLF01000003">
    <property type="protein sequence ID" value="GIX63942.1"/>
    <property type="molecule type" value="Genomic_DNA"/>
</dbReference>
<organism evidence="1 2">
    <name type="scientific">Babesia caballi</name>
    <dbReference type="NCBI Taxonomy" id="5871"/>
    <lineage>
        <taxon>Eukaryota</taxon>
        <taxon>Sar</taxon>
        <taxon>Alveolata</taxon>
        <taxon>Apicomplexa</taxon>
        <taxon>Aconoidasida</taxon>
        <taxon>Piroplasmida</taxon>
        <taxon>Babesiidae</taxon>
        <taxon>Babesia</taxon>
    </lineage>
</organism>
<accession>A0AAV4LWC3</accession>
<evidence type="ECO:0000313" key="1">
    <source>
        <dbReference type="EMBL" id="GIX63942.1"/>
    </source>
</evidence>
<comment type="caution">
    <text evidence="1">The sequence shown here is derived from an EMBL/GenBank/DDBJ whole genome shotgun (WGS) entry which is preliminary data.</text>
</comment>
<gene>
    <name evidence="1" type="ORF">BcabD6B2_33770</name>
</gene>
<keyword evidence="2" id="KW-1185">Reference proteome</keyword>
<proteinExistence type="predicted"/>
<dbReference type="Proteomes" id="UP001497744">
    <property type="component" value="Unassembled WGS sequence"/>
</dbReference>